<dbReference type="Proteomes" id="UP001174936">
    <property type="component" value="Unassembled WGS sequence"/>
</dbReference>
<evidence type="ECO:0000313" key="2">
    <source>
        <dbReference type="EMBL" id="KAK0645862.1"/>
    </source>
</evidence>
<dbReference type="EMBL" id="JAULSV010000004">
    <property type="protein sequence ID" value="KAK0645862.1"/>
    <property type="molecule type" value="Genomic_DNA"/>
</dbReference>
<reference evidence="2" key="1">
    <citation type="submission" date="2023-06" db="EMBL/GenBank/DDBJ databases">
        <title>Genome-scale phylogeny and comparative genomics of the fungal order Sordariales.</title>
        <authorList>
            <consortium name="Lawrence Berkeley National Laboratory"/>
            <person name="Hensen N."/>
            <person name="Bonometti L."/>
            <person name="Westerberg I."/>
            <person name="Brannstrom I.O."/>
            <person name="Guillou S."/>
            <person name="Cros-Aarteil S."/>
            <person name="Calhoun S."/>
            <person name="Haridas S."/>
            <person name="Kuo A."/>
            <person name="Mondo S."/>
            <person name="Pangilinan J."/>
            <person name="Riley R."/>
            <person name="Labutti K."/>
            <person name="Andreopoulos B."/>
            <person name="Lipzen A."/>
            <person name="Chen C."/>
            <person name="Yanf M."/>
            <person name="Daum C."/>
            <person name="Ng V."/>
            <person name="Clum A."/>
            <person name="Steindorff A."/>
            <person name="Ohm R."/>
            <person name="Martin F."/>
            <person name="Silar P."/>
            <person name="Natvig D."/>
            <person name="Lalanne C."/>
            <person name="Gautier V."/>
            <person name="Ament-Velasquez S.L."/>
            <person name="Kruys A."/>
            <person name="Hutchinson M.I."/>
            <person name="Powell A.J."/>
            <person name="Barry K."/>
            <person name="Miller A.N."/>
            <person name="Grigoriev I.V."/>
            <person name="Debuchy R."/>
            <person name="Gladieux P."/>
            <person name="Thoren M.H."/>
            <person name="Johannesson H."/>
        </authorList>
    </citation>
    <scope>NUCLEOTIDE SEQUENCE</scope>
    <source>
        <strain evidence="2">SMH2532-1</strain>
    </source>
</reference>
<comment type="caution">
    <text evidence="2">The sequence shown here is derived from an EMBL/GenBank/DDBJ whole genome shotgun (WGS) entry which is preliminary data.</text>
</comment>
<gene>
    <name evidence="2" type="ORF">B0T16DRAFT_148160</name>
</gene>
<evidence type="ECO:0000313" key="3">
    <source>
        <dbReference type="Proteomes" id="UP001174936"/>
    </source>
</evidence>
<protein>
    <submittedName>
        <fullName evidence="2">Uncharacterized protein</fullName>
    </submittedName>
</protein>
<keyword evidence="3" id="KW-1185">Reference proteome</keyword>
<organism evidence="2 3">
    <name type="scientific">Cercophora newfieldiana</name>
    <dbReference type="NCBI Taxonomy" id="92897"/>
    <lineage>
        <taxon>Eukaryota</taxon>
        <taxon>Fungi</taxon>
        <taxon>Dikarya</taxon>
        <taxon>Ascomycota</taxon>
        <taxon>Pezizomycotina</taxon>
        <taxon>Sordariomycetes</taxon>
        <taxon>Sordariomycetidae</taxon>
        <taxon>Sordariales</taxon>
        <taxon>Lasiosphaeriaceae</taxon>
        <taxon>Cercophora</taxon>
    </lineage>
</organism>
<sequence>MLLSSCLAVTGGEGIWNTRSRHCAWANQSLCQYLGLPRRAFVHWSTTGRCDIERGYTERAFPVSSTSRLGIQGFRAYSRAADVGSKRSSGQRMRRPVDRKRGPTTSSPALPRAICCLWTATCHDMWERGGV</sequence>
<dbReference type="AlphaFoldDB" id="A0AA40CPG4"/>
<feature type="region of interest" description="Disordered" evidence="1">
    <location>
        <begin position="82"/>
        <end position="107"/>
    </location>
</feature>
<name>A0AA40CPG4_9PEZI</name>
<accession>A0AA40CPG4</accession>
<evidence type="ECO:0000256" key="1">
    <source>
        <dbReference type="SAM" id="MobiDB-lite"/>
    </source>
</evidence>
<proteinExistence type="predicted"/>